<keyword evidence="2" id="KW-1185">Reference proteome</keyword>
<proteinExistence type="predicted"/>
<sequence>MTAPGDGNVRLRAARESIGLGSQPAFVKALGATAEKLGYPLTVTTRTVSRWESASPPWPHAHHIKALEELFGRPLTELGFTPRKTSNPDTPVKARRPLRLNTARRIHHDLPDSVIDDYIEMTACYRRLYGILPVNQLQPAANNHSQLGLDILDAVSPTAHAALADSVAEACLISGRIALFDRGDPEDAHAQFIWALECAQEATNDALGAAILAHMAFGPAISEDPARAEEARDQVRAARAFAKRAEDPIVLNAWIDAVDAEVETRLGDTARALQLIRRAEESYDPSAPTPDWLDWFSPAQLDGFKGNALLAAGHSHEARLTLERVLADLPPTAHKLRAITYADLGAAAAVLKEPEKACYLLVCALDELALTWYSTAMARVKAVRSQLRQWEGTPAVRSLDERLYDWTSTINALT</sequence>
<reference evidence="1 2" key="1">
    <citation type="submission" date="2023-12" db="EMBL/GenBank/DDBJ databases">
        <title>Description of new species of Mycobacterium terrae complex isolated from sewage at the Sao Paulo Zoological Park Foundation in Brazil.</title>
        <authorList>
            <person name="Romagnoli C.L."/>
            <person name="Conceicao E.C."/>
            <person name="Machado E."/>
            <person name="Barreto L.B.P.F."/>
            <person name="Sharma A."/>
            <person name="Silva N.M."/>
            <person name="Marques L.E."/>
            <person name="Juliana M.A."/>
            <person name="Lourenco M.C.S."/>
            <person name="Digiampietri L.A."/>
            <person name="Suffys P.N."/>
            <person name="Viana-Niero C."/>
        </authorList>
    </citation>
    <scope>NUCLEOTIDE SEQUENCE [LARGE SCALE GENOMIC DNA]</scope>
    <source>
        <strain evidence="1 2">MYC098</strain>
    </source>
</reference>
<dbReference type="InterPro" id="IPR011990">
    <property type="entry name" value="TPR-like_helical_dom_sf"/>
</dbReference>
<dbReference type="CDD" id="cd00093">
    <property type="entry name" value="HTH_XRE"/>
    <property type="match status" value="1"/>
</dbReference>
<dbReference type="EMBL" id="JAYJJR010000016">
    <property type="protein sequence ID" value="MEB3023459.1"/>
    <property type="molecule type" value="Genomic_DNA"/>
</dbReference>
<evidence type="ECO:0000313" key="1">
    <source>
        <dbReference type="EMBL" id="MEB3023459.1"/>
    </source>
</evidence>
<dbReference type="Proteomes" id="UP001299596">
    <property type="component" value="Unassembled WGS sequence"/>
</dbReference>
<gene>
    <name evidence="1" type="ORF">K6T79_20760</name>
</gene>
<evidence type="ECO:0000313" key="2">
    <source>
        <dbReference type="Proteomes" id="UP001299596"/>
    </source>
</evidence>
<comment type="caution">
    <text evidence="1">The sequence shown here is derived from an EMBL/GenBank/DDBJ whole genome shotgun (WGS) entry which is preliminary data.</text>
</comment>
<accession>A0ABU5XNA1</accession>
<dbReference type="InterPro" id="IPR001387">
    <property type="entry name" value="Cro/C1-type_HTH"/>
</dbReference>
<protein>
    <submittedName>
        <fullName evidence="1">Helix-turn-helix transcriptional regulator</fullName>
    </submittedName>
</protein>
<dbReference type="RefSeq" id="WP_329780457.1">
    <property type="nucleotide sequence ID" value="NZ_JAYJJR010000016.1"/>
</dbReference>
<dbReference type="Gene3D" id="1.25.40.10">
    <property type="entry name" value="Tetratricopeptide repeat domain"/>
    <property type="match status" value="1"/>
</dbReference>
<name>A0ABU5XNA1_9MYCO</name>
<organism evidence="1 2">
    <name type="scientific">[Mycobacterium] crassicus</name>
    <dbReference type="NCBI Taxonomy" id="2872309"/>
    <lineage>
        <taxon>Bacteria</taxon>
        <taxon>Bacillati</taxon>
        <taxon>Actinomycetota</taxon>
        <taxon>Actinomycetes</taxon>
        <taxon>Mycobacteriales</taxon>
        <taxon>Mycobacteriaceae</taxon>
        <taxon>Mycolicibacter</taxon>
    </lineage>
</organism>